<gene>
    <name evidence="2" type="ORF">PHYBLDRAFT_172219</name>
</gene>
<keyword evidence="1" id="KW-0812">Transmembrane</keyword>
<dbReference type="EMBL" id="KV440991">
    <property type="protein sequence ID" value="OAD69582.1"/>
    <property type="molecule type" value="Genomic_DNA"/>
</dbReference>
<evidence type="ECO:0000313" key="2">
    <source>
        <dbReference type="EMBL" id="OAD69582.1"/>
    </source>
</evidence>
<feature type="transmembrane region" description="Helical" evidence="1">
    <location>
        <begin position="238"/>
        <end position="258"/>
    </location>
</feature>
<evidence type="ECO:0000313" key="3">
    <source>
        <dbReference type="Proteomes" id="UP000077315"/>
    </source>
</evidence>
<reference evidence="3" key="1">
    <citation type="submission" date="2015-06" db="EMBL/GenBank/DDBJ databases">
        <title>Expansion of signal transduction pathways in fungi by whole-genome duplication.</title>
        <authorList>
            <consortium name="DOE Joint Genome Institute"/>
            <person name="Corrochano L.M."/>
            <person name="Kuo A."/>
            <person name="Marcet-Houben M."/>
            <person name="Polaino S."/>
            <person name="Salamov A."/>
            <person name="Villalobos J.M."/>
            <person name="Alvarez M.I."/>
            <person name="Avalos J."/>
            <person name="Benito E.P."/>
            <person name="Benoit I."/>
            <person name="Burger G."/>
            <person name="Camino L.P."/>
            <person name="Canovas D."/>
            <person name="Cerda-Olmedo E."/>
            <person name="Cheng J.-F."/>
            <person name="Dominguez A."/>
            <person name="Elias M."/>
            <person name="Eslava A.P."/>
            <person name="Glaser F."/>
            <person name="Grimwood J."/>
            <person name="Gutierrez G."/>
            <person name="Heitman J."/>
            <person name="Henrissat B."/>
            <person name="Iturriaga E.A."/>
            <person name="Lang B.F."/>
            <person name="Lavin J.L."/>
            <person name="Lee S."/>
            <person name="Li W."/>
            <person name="Lindquist E."/>
            <person name="Lopez-Garcia S."/>
            <person name="Luque E.M."/>
            <person name="Marcos A.T."/>
            <person name="Martin J."/>
            <person name="McCluskey K."/>
            <person name="Medina H.R."/>
            <person name="Miralles-Duran A."/>
            <person name="Miyazaki A."/>
            <person name="Munoz-Torres E."/>
            <person name="Oguiza J.A."/>
            <person name="Ohm R."/>
            <person name="Olmedo M."/>
            <person name="Orejas M."/>
            <person name="Ortiz-Castellanos L."/>
            <person name="Pisabarro A.G."/>
            <person name="Rodriguez-Romero J."/>
            <person name="Ruiz-Herrera J."/>
            <person name="Ruiz-Vazquez R."/>
            <person name="Sanz C."/>
            <person name="Schackwitz W."/>
            <person name="Schmutz J."/>
            <person name="Shahriari M."/>
            <person name="Shelest E."/>
            <person name="Silva-Franco F."/>
            <person name="Soanes D."/>
            <person name="Syed K."/>
            <person name="Tagua V.G."/>
            <person name="Talbot N.J."/>
            <person name="Thon M."/>
            <person name="De vries R.P."/>
            <person name="Wiebenga A."/>
            <person name="Yadav J.S."/>
            <person name="Braun E.L."/>
            <person name="Baker S."/>
            <person name="Garre V."/>
            <person name="Horwitz B."/>
            <person name="Torres-Martinez S."/>
            <person name="Idnurm A."/>
            <person name="Herrera-Estrella A."/>
            <person name="Gabaldon T."/>
            <person name="Grigoriev I.V."/>
        </authorList>
    </citation>
    <scope>NUCLEOTIDE SEQUENCE [LARGE SCALE GENOMIC DNA]</scope>
    <source>
        <strain evidence="3">NRRL 1555(-)</strain>
    </source>
</reference>
<evidence type="ECO:0000256" key="1">
    <source>
        <dbReference type="SAM" id="Phobius"/>
    </source>
</evidence>
<accession>A0A162TLZ3</accession>
<keyword evidence="1" id="KW-0472">Membrane</keyword>
<dbReference type="VEuPathDB" id="FungiDB:PHYBLDRAFT_172219"/>
<dbReference type="RefSeq" id="XP_018287622.1">
    <property type="nucleotide sequence ID" value="XM_018436756.1"/>
</dbReference>
<feature type="transmembrane region" description="Helical" evidence="1">
    <location>
        <begin position="177"/>
        <end position="198"/>
    </location>
</feature>
<name>A0A162TLZ3_PHYB8</name>
<proteinExistence type="predicted"/>
<feature type="transmembrane region" description="Helical" evidence="1">
    <location>
        <begin position="46"/>
        <end position="62"/>
    </location>
</feature>
<organism evidence="2 3">
    <name type="scientific">Phycomyces blakesleeanus (strain ATCC 8743b / DSM 1359 / FGSC 10004 / NBRC 33097 / NRRL 1555)</name>
    <dbReference type="NCBI Taxonomy" id="763407"/>
    <lineage>
        <taxon>Eukaryota</taxon>
        <taxon>Fungi</taxon>
        <taxon>Fungi incertae sedis</taxon>
        <taxon>Mucoromycota</taxon>
        <taxon>Mucoromycotina</taxon>
        <taxon>Mucoromycetes</taxon>
        <taxon>Mucorales</taxon>
        <taxon>Phycomycetaceae</taxon>
        <taxon>Phycomyces</taxon>
    </lineage>
</organism>
<feature type="transmembrane region" description="Helical" evidence="1">
    <location>
        <begin position="134"/>
        <end position="157"/>
    </location>
</feature>
<keyword evidence="3" id="KW-1185">Reference proteome</keyword>
<feature type="transmembrane region" description="Helical" evidence="1">
    <location>
        <begin position="92"/>
        <end position="113"/>
    </location>
</feature>
<dbReference type="OrthoDB" id="10501169at2759"/>
<dbReference type="Proteomes" id="UP000077315">
    <property type="component" value="Unassembled WGS sequence"/>
</dbReference>
<keyword evidence="1" id="KW-1133">Transmembrane helix</keyword>
<dbReference type="InParanoid" id="A0A162TLZ3"/>
<feature type="transmembrane region" description="Helical" evidence="1">
    <location>
        <begin position="20"/>
        <end position="39"/>
    </location>
</feature>
<feature type="transmembrane region" description="Helical" evidence="1">
    <location>
        <begin position="205"/>
        <end position="226"/>
    </location>
</feature>
<sequence length="292" mass="31808">MDYAYQFASDEVYTLVNMQIGFGSATAFLGAVAVVATAIRASRCGLYHIYLTSALAGLFYLIKGGMQAGVGGSLLSILNGNFDEGSVVQLNYAYEFFLAATVPISWIPLFAIYQKISSSPETQGFKGLLNVKMLCITLSYLWALIIIVSDIGALGTLSNTKEYTYGTYESLLTAARAIQFAAFGTWMFPFLAAIQAYISFDKVRHIFVSLATYQFLLLIVVIGRTISGTATSGSVKVYLTFLFLLIDVAGVAAIFVAVKYGTTWIKDTISSENHLSNVTETEIESQPMEEIK</sequence>
<protein>
    <submittedName>
        <fullName evidence="2">Uncharacterized protein</fullName>
    </submittedName>
</protein>
<dbReference type="AlphaFoldDB" id="A0A162TLZ3"/>
<dbReference type="GeneID" id="28997662"/>